<evidence type="ECO:0000256" key="1">
    <source>
        <dbReference type="SAM" id="Phobius"/>
    </source>
</evidence>
<evidence type="ECO:0000313" key="3">
    <source>
        <dbReference type="Proteomes" id="UP000886998"/>
    </source>
</evidence>
<dbReference type="EMBL" id="BMAV01013684">
    <property type="protein sequence ID" value="GFY61536.1"/>
    <property type="molecule type" value="Genomic_DNA"/>
</dbReference>
<reference evidence="2" key="1">
    <citation type="submission" date="2020-08" db="EMBL/GenBank/DDBJ databases">
        <title>Multicomponent nature underlies the extraordinary mechanical properties of spider dragline silk.</title>
        <authorList>
            <person name="Kono N."/>
            <person name="Nakamura H."/>
            <person name="Mori M."/>
            <person name="Yoshida Y."/>
            <person name="Ohtoshi R."/>
            <person name="Malay A.D."/>
            <person name="Moran D.A.P."/>
            <person name="Tomita M."/>
            <person name="Numata K."/>
            <person name="Arakawa K."/>
        </authorList>
    </citation>
    <scope>NUCLEOTIDE SEQUENCE</scope>
</reference>
<name>A0A8X6XY85_9ARAC</name>
<protein>
    <submittedName>
        <fullName evidence="2">Uncharacterized protein</fullName>
    </submittedName>
</protein>
<keyword evidence="3" id="KW-1185">Reference proteome</keyword>
<sequence length="111" mass="12689">MHRCLPQVQIGIKMEADLHTCRRRGTDEYNPLQCSKYFVCHQALQQRRPLQKPAPFLTFYPVAPPSLSAQCIARFVAPPSQHSAFLFSGLLILFFWIPLDFEKVLSGSPDQ</sequence>
<comment type="caution">
    <text evidence="2">The sequence shown here is derived from an EMBL/GenBank/DDBJ whole genome shotgun (WGS) entry which is preliminary data.</text>
</comment>
<keyword evidence="1" id="KW-1133">Transmembrane helix</keyword>
<keyword evidence="1" id="KW-0472">Membrane</keyword>
<evidence type="ECO:0000313" key="2">
    <source>
        <dbReference type="EMBL" id="GFY61536.1"/>
    </source>
</evidence>
<organism evidence="2 3">
    <name type="scientific">Trichonephila inaurata madagascariensis</name>
    <dbReference type="NCBI Taxonomy" id="2747483"/>
    <lineage>
        <taxon>Eukaryota</taxon>
        <taxon>Metazoa</taxon>
        <taxon>Ecdysozoa</taxon>
        <taxon>Arthropoda</taxon>
        <taxon>Chelicerata</taxon>
        <taxon>Arachnida</taxon>
        <taxon>Araneae</taxon>
        <taxon>Araneomorphae</taxon>
        <taxon>Entelegynae</taxon>
        <taxon>Araneoidea</taxon>
        <taxon>Nephilidae</taxon>
        <taxon>Trichonephila</taxon>
        <taxon>Trichonephila inaurata</taxon>
    </lineage>
</organism>
<gene>
    <name evidence="2" type="ORF">TNIN_81301</name>
</gene>
<feature type="transmembrane region" description="Helical" evidence="1">
    <location>
        <begin position="83"/>
        <end position="99"/>
    </location>
</feature>
<accession>A0A8X6XY85</accession>
<dbReference type="Proteomes" id="UP000886998">
    <property type="component" value="Unassembled WGS sequence"/>
</dbReference>
<keyword evidence="1" id="KW-0812">Transmembrane</keyword>
<proteinExistence type="predicted"/>
<dbReference type="AlphaFoldDB" id="A0A8X6XY85"/>